<evidence type="ECO:0000313" key="1">
    <source>
        <dbReference type="EMBL" id="SDC56602.1"/>
    </source>
</evidence>
<sequence length="108" mass="11395">MSWGDEPFDGFDAVNALSCLPGLAVAHTAPPAPRLADRILDGLTDDGGLDGDLVQWINAHPVQVREMVEAQIESRESVISDAVDSVLSAAEADVRVAVQMEVATLIGQ</sequence>
<protein>
    <submittedName>
        <fullName evidence="1">Uncharacterized protein</fullName>
    </submittedName>
</protein>
<accession>A0A1G6MM48</accession>
<reference evidence="1 2" key="1">
    <citation type="submission" date="2016-10" db="EMBL/GenBank/DDBJ databases">
        <authorList>
            <person name="de Groot N.N."/>
        </authorList>
    </citation>
    <scope>NUCLEOTIDE SEQUENCE [LARGE SCALE GENOMIC DNA]</scope>
    <source>
        <strain evidence="1 2">JCM 11308</strain>
    </source>
</reference>
<evidence type="ECO:0000313" key="2">
    <source>
        <dbReference type="Proteomes" id="UP000199417"/>
    </source>
</evidence>
<dbReference type="AlphaFoldDB" id="A0A1G6MM48"/>
<dbReference type="EMBL" id="FNAB01000001">
    <property type="protein sequence ID" value="SDC56602.1"/>
    <property type="molecule type" value="Genomic_DNA"/>
</dbReference>
<name>A0A1G6MM48_9NOCA</name>
<organism evidence="1 2">
    <name type="scientific">Rhodococcus tukisamuensis</name>
    <dbReference type="NCBI Taxonomy" id="168276"/>
    <lineage>
        <taxon>Bacteria</taxon>
        <taxon>Bacillati</taxon>
        <taxon>Actinomycetota</taxon>
        <taxon>Actinomycetes</taxon>
        <taxon>Mycobacteriales</taxon>
        <taxon>Nocardiaceae</taxon>
        <taxon>Rhodococcus</taxon>
    </lineage>
</organism>
<dbReference type="Proteomes" id="UP000199417">
    <property type="component" value="Unassembled WGS sequence"/>
</dbReference>
<dbReference type="RefSeq" id="WP_169888246.1">
    <property type="nucleotide sequence ID" value="NZ_FNAB01000001.1"/>
</dbReference>
<proteinExistence type="predicted"/>
<gene>
    <name evidence="1" type="ORF">SAMN05444580_101233</name>
</gene>
<keyword evidence="2" id="KW-1185">Reference proteome</keyword>